<feature type="chain" id="PRO_5045363799" description="Peptidase inhibitor family I36" evidence="1">
    <location>
        <begin position="28"/>
        <end position="109"/>
    </location>
</feature>
<evidence type="ECO:0000313" key="3">
    <source>
        <dbReference type="Proteomes" id="UP000741013"/>
    </source>
</evidence>
<proteinExistence type="predicted"/>
<dbReference type="EMBL" id="JAGGMS010000001">
    <property type="protein sequence ID" value="MBP2181383.1"/>
    <property type="molecule type" value="Genomic_DNA"/>
</dbReference>
<keyword evidence="3" id="KW-1185">Reference proteome</keyword>
<dbReference type="Proteomes" id="UP000741013">
    <property type="component" value="Unassembled WGS sequence"/>
</dbReference>
<sequence length="109" mass="11593">MKKTYAVALSAAAALAPIVLGAPAASASTTPSAQIAELCVHTGYNYSGSKTCSNGWARVGIGNYHIHSWSNTTNRRWCLESNNGTWYAHPGYEPAVDYGNAVFTSAYEC</sequence>
<gene>
    <name evidence="2" type="ORF">JOM49_002909</name>
</gene>
<accession>A0ABS4PPL9</accession>
<feature type="signal peptide" evidence="1">
    <location>
        <begin position="1"/>
        <end position="27"/>
    </location>
</feature>
<name>A0ABS4PPL9_9PSEU</name>
<evidence type="ECO:0000256" key="1">
    <source>
        <dbReference type="SAM" id="SignalP"/>
    </source>
</evidence>
<evidence type="ECO:0008006" key="4">
    <source>
        <dbReference type="Google" id="ProtNLM"/>
    </source>
</evidence>
<evidence type="ECO:0000313" key="2">
    <source>
        <dbReference type="EMBL" id="MBP2181383.1"/>
    </source>
</evidence>
<protein>
    <recommendedName>
        <fullName evidence="4">Peptidase inhibitor family I36</fullName>
    </recommendedName>
</protein>
<reference evidence="2 3" key="1">
    <citation type="submission" date="2021-03" db="EMBL/GenBank/DDBJ databases">
        <title>Sequencing the genomes of 1000 actinobacteria strains.</title>
        <authorList>
            <person name="Klenk H.-P."/>
        </authorList>
    </citation>
    <scope>NUCLEOTIDE SEQUENCE [LARGE SCALE GENOMIC DNA]</scope>
    <source>
        <strain evidence="2 3">DSM 45510</strain>
    </source>
</reference>
<dbReference type="RefSeq" id="WP_209664814.1">
    <property type="nucleotide sequence ID" value="NZ_JAGGMS010000001.1"/>
</dbReference>
<keyword evidence="1" id="KW-0732">Signal</keyword>
<organism evidence="2 3">
    <name type="scientific">Amycolatopsis magusensis</name>
    <dbReference type="NCBI Taxonomy" id="882444"/>
    <lineage>
        <taxon>Bacteria</taxon>
        <taxon>Bacillati</taxon>
        <taxon>Actinomycetota</taxon>
        <taxon>Actinomycetes</taxon>
        <taxon>Pseudonocardiales</taxon>
        <taxon>Pseudonocardiaceae</taxon>
        <taxon>Amycolatopsis</taxon>
    </lineage>
</organism>
<comment type="caution">
    <text evidence="2">The sequence shown here is derived from an EMBL/GenBank/DDBJ whole genome shotgun (WGS) entry which is preliminary data.</text>
</comment>